<dbReference type="AlphaFoldDB" id="A0A0P1ATC3"/>
<dbReference type="GeneID" id="36395898"/>
<dbReference type="EMBL" id="CCYD01001204">
    <property type="protein sequence ID" value="CEG44480.1"/>
    <property type="molecule type" value="Genomic_DNA"/>
</dbReference>
<evidence type="ECO:0000313" key="3">
    <source>
        <dbReference type="Proteomes" id="UP000054928"/>
    </source>
</evidence>
<feature type="region of interest" description="Disordered" evidence="1">
    <location>
        <begin position="1"/>
        <end position="25"/>
    </location>
</feature>
<feature type="region of interest" description="Disordered" evidence="1">
    <location>
        <begin position="509"/>
        <end position="531"/>
    </location>
</feature>
<organism evidence="2 3">
    <name type="scientific">Plasmopara halstedii</name>
    <name type="common">Downy mildew of sunflower</name>
    <dbReference type="NCBI Taxonomy" id="4781"/>
    <lineage>
        <taxon>Eukaryota</taxon>
        <taxon>Sar</taxon>
        <taxon>Stramenopiles</taxon>
        <taxon>Oomycota</taxon>
        <taxon>Peronosporomycetes</taxon>
        <taxon>Peronosporales</taxon>
        <taxon>Peronosporaceae</taxon>
        <taxon>Plasmopara</taxon>
    </lineage>
</organism>
<reference evidence="3" key="1">
    <citation type="submission" date="2014-09" db="EMBL/GenBank/DDBJ databases">
        <authorList>
            <person name="Sharma Rahul"/>
            <person name="Thines Marco"/>
        </authorList>
    </citation>
    <scope>NUCLEOTIDE SEQUENCE [LARGE SCALE GENOMIC DNA]</scope>
</reference>
<name>A0A0P1ATC3_PLAHL</name>
<keyword evidence="3" id="KW-1185">Reference proteome</keyword>
<accession>A0A0P1ATC3</accession>
<proteinExistence type="predicted"/>
<protein>
    <submittedName>
        <fullName evidence="2">Uncharacterized protein</fullName>
    </submittedName>
</protein>
<sequence>MGKGKKSKATKKSAPNSAKKVTVGQPDVQVITAIASPQDSSIATNTPLMSKSKRKRMKKAAAVESLSMNPAPSIVKSTAAATTPIKTKVAVLTPSLVAKPHVVSLTRDKKKRKLNALMGSTDALDASSASIESIKRRLIDEANTPTTIKAKKVVALSGQGGVPSISSMNAKSEALSAGSKQMHLQARHVHMKKSKQSQHSHKKESEALEAGQLMARKTVKKVAKIVSSPVVVQPKAKEKDCLIATTSLMIRQQDKSKSANNASKVAAENPEPVMHTLCVAQADSSVKESQSQNLKAEKTETNKIETILPINDKVKLCEKTNLEGGPDDSTVAHLGSFDTMPPLALCDTGMGTISFSEVSNEPTSGLLKPRPVSIAVDSPPQTVSAKVEPRQLEKGKTTFDAALLSSCGFNQSPSAKQRSSKAEILQPFEEYTECVSSGIAIQFDTEQQCAISENNFMVDPSADNECVNAAAHVASDLLMTSVLENESHAKDTQVASTVADVTLSYMKQSDRTAEDTDLTDSRNGMSQDNKEVLAKDSQTCKETAKKGERDTISDVAKNTGARLSQQMDTLPSRPPNAWGASFGLEPPIQRTPSILQRLSTTPLSSWFLSKGCANFIKHIHFSDDESTDDDNESLVRVDRTSPKRRTSNVKKNAFLETLTNHSSWRTWYGDVDVNSPLDPPLPHFPVHMDEAKVPAFSMPIVNHQETDLTRKKSKLAMLEADIRLEKLRGSAFSLQLLMALQGKSLSGNSLEEDYKMLSQR</sequence>
<feature type="compositionally biased region" description="Basic residues" evidence="1">
    <location>
        <begin position="1"/>
        <end position="11"/>
    </location>
</feature>
<evidence type="ECO:0000256" key="1">
    <source>
        <dbReference type="SAM" id="MobiDB-lite"/>
    </source>
</evidence>
<dbReference type="OMA" id="HAESIDH"/>
<dbReference type="Proteomes" id="UP000054928">
    <property type="component" value="Unassembled WGS sequence"/>
</dbReference>
<evidence type="ECO:0000313" key="2">
    <source>
        <dbReference type="EMBL" id="CEG44480.1"/>
    </source>
</evidence>
<dbReference type="OrthoDB" id="79932at2759"/>
<dbReference type="RefSeq" id="XP_024580849.1">
    <property type="nucleotide sequence ID" value="XM_024730587.1"/>
</dbReference>